<dbReference type="InterPro" id="IPR051101">
    <property type="entry name" value="ZC3H12/N4BP1_RNase_Reg"/>
</dbReference>
<feature type="region of interest" description="Disordered" evidence="1">
    <location>
        <begin position="42"/>
        <end position="86"/>
    </location>
</feature>
<feature type="compositionally biased region" description="Pro residues" evidence="1">
    <location>
        <begin position="63"/>
        <end position="82"/>
    </location>
</feature>
<proteinExistence type="predicted"/>
<dbReference type="GO" id="GO:0004521">
    <property type="term" value="F:RNA endonuclease activity"/>
    <property type="evidence" value="ECO:0007669"/>
    <property type="project" value="TreeGrafter"/>
</dbReference>
<organism evidence="2 3">
    <name type="scientific">Myripristis murdjan</name>
    <name type="common">pinecone soldierfish</name>
    <dbReference type="NCBI Taxonomy" id="586833"/>
    <lineage>
        <taxon>Eukaryota</taxon>
        <taxon>Metazoa</taxon>
        <taxon>Chordata</taxon>
        <taxon>Craniata</taxon>
        <taxon>Vertebrata</taxon>
        <taxon>Euteleostomi</taxon>
        <taxon>Actinopterygii</taxon>
        <taxon>Neopterygii</taxon>
        <taxon>Teleostei</taxon>
        <taxon>Neoteleostei</taxon>
        <taxon>Acanthomorphata</taxon>
        <taxon>Holocentriformes</taxon>
        <taxon>Holocentridae</taxon>
        <taxon>Myripristis</taxon>
    </lineage>
</organism>
<dbReference type="PANTHER" id="PTHR12876">
    <property type="entry name" value="N4BP1-RELATED"/>
    <property type="match status" value="1"/>
</dbReference>
<dbReference type="Ensembl" id="ENSMMDT00005048292.1">
    <property type="protein sequence ID" value="ENSMMDP00005047349.1"/>
    <property type="gene ID" value="ENSMMDG00005021604.1"/>
</dbReference>
<sequence length="199" mass="21853">MGVAEVYGMLPDAASTHQLLLQLQREGRVGRRAANDVTARPFTSAENWLSKPETPHQTIPPEVRGPPLPTYPPSLDPNPQPAHFPKQPKAQLQVVPPPYVAPFPPAVSFDPPRRPNMSGDDSSSAAVTRKWSFPANASGVVVTGEQRFLEGLQTPFKLKLTDGPEDPELTMIIIDGSNVAMRWELQKQGVTMCFAFIMF</sequence>
<reference evidence="2" key="2">
    <citation type="submission" date="2025-08" db="UniProtKB">
        <authorList>
            <consortium name="Ensembl"/>
        </authorList>
    </citation>
    <scope>IDENTIFICATION</scope>
</reference>
<name>A0A668AH88_9TELE</name>
<accession>A0A668AH88</accession>
<evidence type="ECO:0000256" key="1">
    <source>
        <dbReference type="SAM" id="MobiDB-lite"/>
    </source>
</evidence>
<reference evidence="2" key="3">
    <citation type="submission" date="2025-09" db="UniProtKB">
        <authorList>
            <consortium name="Ensembl"/>
        </authorList>
    </citation>
    <scope>IDENTIFICATION</scope>
</reference>
<protein>
    <submittedName>
        <fullName evidence="2">Uncharacterized protein</fullName>
    </submittedName>
</protein>
<evidence type="ECO:0000313" key="3">
    <source>
        <dbReference type="Proteomes" id="UP000472263"/>
    </source>
</evidence>
<dbReference type="GO" id="GO:0005634">
    <property type="term" value="C:nucleus"/>
    <property type="evidence" value="ECO:0007669"/>
    <property type="project" value="TreeGrafter"/>
</dbReference>
<dbReference type="InParanoid" id="A0A668AH88"/>
<evidence type="ECO:0000313" key="2">
    <source>
        <dbReference type="Ensembl" id="ENSMMDP00005047349.1"/>
    </source>
</evidence>
<dbReference type="GO" id="GO:0036464">
    <property type="term" value="C:cytoplasmic ribonucleoprotein granule"/>
    <property type="evidence" value="ECO:0007669"/>
    <property type="project" value="TreeGrafter"/>
</dbReference>
<reference evidence="2" key="1">
    <citation type="submission" date="2019-06" db="EMBL/GenBank/DDBJ databases">
        <authorList>
            <consortium name="Wellcome Sanger Institute Data Sharing"/>
        </authorList>
    </citation>
    <scope>NUCLEOTIDE SEQUENCE [LARGE SCALE GENOMIC DNA]</scope>
</reference>
<dbReference type="Proteomes" id="UP000472263">
    <property type="component" value="Chromosome 18"/>
</dbReference>
<dbReference type="GeneTree" id="ENSGT01040000244698"/>
<keyword evidence="3" id="KW-1185">Reference proteome</keyword>
<dbReference type="PANTHER" id="PTHR12876:SF28">
    <property type="entry name" value="PROTEIN KHNYN"/>
    <property type="match status" value="1"/>
</dbReference>
<dbReference type="AlphaFoldDB" id="A0A668AH88"/>
<dbReference type="GO" id="GO:0003729">
    <property type="term" value="F:mRNA binding"/>
    <property type="evidence" value="ECO:0007669"/>
    <property type="project" value="TreeGrafter"/>
</dbReference>